<dbReference type="PROSITE" id="PS50853">
    <property type="entry name" value="FN3"/>
    <property type="match status" value="1"/>
</dbReference>
<evidence type="ECO:0000259" key="1">
    <source>
        <dbReference type="PROSITE" id="PS50853"/>
    </source>
</evidence>
<reference evidence="2" key="2">
    <citation type="submission" date="2025-08" db="UniProtKB">
        <authorList>
            <consortium name="Ensembl"/>
        </authorList>
    </citation>
    <scope>IDENTIFICATION</scope>
</reference>
<evidence type="ECO:0000313" key="2">
    <source>
        <dbReference type="Ensembl" id="ENSHHUP00000041012.1"/>
    </source>
</evidence>
<dbReference type="InterPro" id="IPR013783">
    <property type="entry name" value="Ig-like_fold"/>
</dbReference>
<dbReference type="SUPFAM" id="SSF49265">
    <property type="entry name" value="Fibronectin type III"/>
    <property type="match status" value="1"/>
</dbReference>
<accession>A0A4W5MRC9</accession>
<evidence type="ECO:0000313" key="3">
    <source>
        <dbReference type="Proteomes" id="UP000314982"/>
    </source>
</evidence>
<keyword evidence="3" id="KW-1185">Reference proteome</keyword>
<organism evidence="2 3">
    <name type="scientific">Hucho hucho</name>
    <name type="common">huchen</name>
    <dbReference type="NCBI Taxonomy" id="62062"/>
    <lineage>
        <taxon>Eukaryota</taxon>
        <taxon>Metazoa</taxon>
        <taxon>Chordata</taxon>
        <taxon>Craniata</taxon>
        <taxon>Vertebrata</taxon>
        <taxon>Euteleostomi</taxon>
        <taxon>Actinopterygii</taxon>
        <taxon>Neopterygii</taxon>
        <taxon>Teleostei</taxon>
        <taxon>Protacanthopterygii</taxon>
        <taxon>Salmoniformes</taxon>
        <taxon>Salmonidae</taxon>
        <taxon>Salmoninae</taxon>
        <taxon>Hucho</taxon>
    </lineage>
</organism>
<dbReference type="Gene3D" id="2.60.40.10">
    <property type="entry name" value="Immunoglobulins"/>
    <property type="match status" value="1"/>
</dbReference>
<dbReference type="Pfam" id="PF00041">
    <property type="entry name" value="fn3"/>
    <property type="match status" value="1"/>
</dbReference>
<dbReference type="Proteomes" id="UP000314982">
    <property type="component" value="Unassembled WGS sequence"/>
</dbReference>
<sequence>MTTLNVKWEPADGKVKEYKVFYVPAADGAAEAMETVAATATTTVLNGLLPDTLYTVSLVPVYEVGDGQKQSENGKTSKTG</sequence>
<dbReference type="STRING" id="62062.ENSHHUP00000041012"/>
<dbReference type="InterPro" id="IPR003961">
    <property type="entry name" value="FN3_dom"/>
</dbReference>
<dbReference type="InterPro" id="IPR036116">
    <property type="entry name" value="FN3_sf"/>
</dbReference>
<dbReference type="GeneTree" id="ENSGT00970000196859"/>
<dbReference type="FunFam" id="2.60.40.10:FF:000121">
    <property type="entry name" value="Collagen type XII alpha 1 chain"/>
    <property type="match status" value="1"/>
</dbReference>
<protein>
    <recommendedName>
        <fullName evidence="1">Fibronectin type-III domain-containing protein</fullName>
    </recommendedName>
</protein>
<reference evidence="3" key="1">
    <citation type="submission" date="2018-06" db="EMBL/GenBank/DDBJ databases">
        <title>Genome assembly of Danube salmon.</title>
        <authorList>
            <person name="Macqueen D.J."/>
            <person name="Gundappa M.K."/>
        </authorList>
    </citation>
    <scope>NUCLEOTIDE SEQUENCE [LARGE SCALE GENOMIC DNA]</scope>
</reference>
<dbReference type="AlphaFoldDB" id="A0A4W5MRC9"/>
<reference evidence="2" key="3">
    <citation type="submission" date="2025-09" db="UniProtKB">
        <authorList>
            <consortium name="Ensembl"/>
        </authorList>
    </citation>
    <scope>IDENTIFICATION</scope>
</reference>
<name>A0A4W5MRC9_9TELE</name>
<proteinExistence type="predicted"/>
<dbReference type="Ensembl" id="ENSHHUT00000042589.1">
    <property type="protein sequence ID" value="ENSHHUP00000041012.1"/>
    <property type="gene ID" value="ENSHHUG00000025355.1"/>
</dbReference>
<dbReference type="CDD" id="cd00063">
    <property type="entry name" value="FN3"/>
    <property type="match status" value="1"/>
</dbReference>
<feature type="domain" description="Fibronectin type-III" evidence="1">
    <location>
        <begin position="1"/>
        <end position="80"/>
    </location>
</feature>